<comment type="caution">
    <text evidence="2">The sequence shown here is derived from an EMBL/GenBank/DDBJ whole genome shotgun (WGS) entry which is preliminary data.</text>
</comment>
<gene>
    <name evidence="2" type="ORF">BA062_25465</name>
</gene>
<organism evidence="2 3">
    <name type="scientific">Prauserella flavalba</name>
    <dbReference type="NCBI Taxonomy" id="1477506"/>
    <lineage>
        <taxon>Bacteria</taxon>
        <taxon>Bacillati</taxon>
        <taxon>Actinomycetota</taxon>
        <taxon>Actinomycetes</taxon>
        <taxon>Pseudonocardiales</taxon>
        <taxon>Pseudonocardiaceae</taxon>
        <taxon>Prauserella</taxon>
    </lineage>
</organism>
<dbReference type="Proteomes" id="UP000247892">
    <property type="component" value="Unassembled WGS sequence"/>
</dbReference>
<dbReference type="PANTHER" id="PTHR43459">
    <property type="entry name" value="ENOYL-COA HYDRATASE"/>
    <property type="match status" value="1"/>
</dbReference>
<dbReference type="Pfam" id="PF00378">
    <property type="entry name" value="ECH_1"/>
    <property type="match status" value="1"/>
</dbReference>
<dbReference type="SUPFAM" id="SSF52096">
    <property type="entry name" value="ClpP/crotonase"/>
    <property type="match status" value="1"/>
</dbReference>
<dbReference type="InterPro" id="IPR014748">
    <property type="entry name" value="Enoyl-CoA_hydra_C"/>
</dbReference>
<accession>A0A318LFM8</accession>
<protein>
    <recommendedName>
        <fullName evidence="4">Enoyl-CoA hydratase</fullName>
    </recommendedName>
</protein>
<proteinExistence type="inferred from homology"/>
<evidence type="ECO:0000313" key="2">
    <source>
        <dbReference type="EMBL" id="PXY25515.1"/>
    </source>
</evidence>
<evidence type="ECO:0000313" key="3">
    <source>
        <dbReference type="Proteomes" id="UP000247892"/>
    </source>
</evidence>
<dbReference type="Gene3D" id="3.90.226.10">
    <property type="entry name" value="2-enoyl-CoA Hydratase, Chain A, domain 1"/>
    <property type="match status" value="1"/>
</dbReference>
<evidence type="ECO:0000256" key="1">
    <source>
        <dbReference type="ARBA" id="ARBA00005254"/>
    </source>
</evidence>
<reference evidence="2 3" key="1">
    <citation type="submission" date="2016-07" db="EMBL/GenBank/DDBJ databases">
        <title>Draft genome sequence of Prauserella sp. YIM 121212, isolated from alkaline soil.</title>
        <authorList>
            <person name="Ruckert C."/>
            <person name="Albersmeier A."/>
            <person name="Jiang C.-L."/>
            <person name="Jiang Y."/>
            <person name="Kalinowski J."/>
            <person name="Schneider O."/>
            <person name="Winkler A."/>
            <person name="Zotchev S.B."/>
        </authorList>
    </citation>
    <scope>NUCLEOTIDE SEQUENCE [LARGE SCALE GENOMIC DNA]</scope>
    <source>
        <strain evidence="2 3">YIM 121212</strain>
    </source>
</reference>
<comment type="similarity">
    <text evidence="1">Belongs to the enoyl-CoA hydratase/isomerase family.</text>
</comment>
<dbReference type="EMBL" id="MASU01000012">
    <property type="protein sequence ID" value="PXY25515.1"/>
    <property type="molecule type" value="Genomic_DNA"/>
</dbReference>
<dbReference type="PANTHER" id="PTHR43459:SF1">
    <property type="entry name" value="EG:BACN32G11.4 PROTEIN"/>
    <property type="match status" value="1"/>
</dbReference>
<sequence>MHQVLLERDGPVWTLTLNDERRRNALDLVMRERLRDALATAMADDRCRSIVLTGAGGTFCAGGDLATMPTDRPESGRPRLAVIAEITRLLLCGAKPVVAAVEGFAYGAGLSLAAASDHVVAASDARLCCSFGKVGLIADTGLLWTLPQRVGIGRTKELLFFASVLNAHQAHGHGLVDAITEPGDTLAEAHRRAAILAAAAPGPIAETKRVLAAWPATLDEVLADEADTQVRLFGSADFAEGRPAFFDKRPARFLGH</sequence>
<dbReference type="InterPro" id="IPR001753">
    <property type="entry name" value="Enoyl-CoA_hydra/iso"/>
</dbReference>
<dbReference type="CDD" id="cd06558">
    <property type="entry name" value="crotonase-like"/>
    <property type="match status" value="1"/>
</dbReference>
<dbReference type="InterPro" id="IPR029045">
    <property type="entry name" value="ClpP/crotonase-like_dom_sf"/>
</dbReference>
<evidence type="ECO:0008006" key="4">
    <source>
        <dbReference type="Google" id="ProtNLM"/>
    </source>
</evidence>
<dbReference type="GO" id="GO:0003824">
    <property type="term" value="F:catalytic activity"/>
    <property type="evidence" value="ECO:0007669"/>
    <property type="project" value="UniProtKB-ARBA"/>
</dbReference>
<dbReference type="Gene3D" id="1.10.12.10">
    <property type="entry name" value="Lyase 2-enoyl-coa Hydratase, Chain A, domain 2"/>
    <property type="match status" value="1"/>
</dbReference>
<dbReference type="AlphaFoldDB" id="A0A318LFM8"/>
<name>A0A318LFM8_9PSEU</name>
<keyword evidence="3" id="KW-1185">Reference proteome</keyword>
<dbReference type="RefSeq" id="WP_391353783.1">
    <property type="nucleotide sequence ID" value="NZ_JBHVKT010000006.1"/>
</dbReference>